<evidence type="ECO:0000313" key="11">
    <source>
        <dbReference type="EMBL" id="EEP28961.1"/>
    </source>
</evidence>
<evidence type="ECO:0000256" key="7">
    <source>
        <dbReference type="ARBA" id="ARBA00023267"/>
    </source>
</evidence>
<evidence type="ECO:0000256" key="4">
    <source>
        <dbReference type="ARBA" id="ARBA00022832"/>
    </source>
</evidence>
<reference evidence="11" key="1">
    <citation type="submission" date="2009-04" db="EMBL/GenBank/DDBJ databases">
        <authorList>
            <person name="Weinstock G."/>
            <person name="Sodergren E."/>
            <person name="Clifton S."/>
            <person name="Fulton L."/>
            <person name="Fulton B."/>
            <person name="Courtney L."/>
            <person name="Fronick C."/>
            <person name="Harrison M."/>
            <person name="Strong C."/>
            <person name="Farmer C."/>
            <person name="Delahaunty K."/>
            <person name="Markovic C."/>
            <person name="Hall O."/>
            <person name="Minx P."/>
            <person name="Tomlinson C."/>
            <person name="Mitreva M."/>
            <person name="Nelson J."/>
            <person name="Hou S."/>
            <person name="Wollam A."/>
            <person name="Pepin K.H."/>
            <person name="Johnson M."/>
            <person name="Bhonagiri V."/>
            <person name="Nash W.E."/>
            <person name="Warren W."/>
            <person name="Chinwalla A."/>
            <person name="Mardis E.R."/>
            <person name="Wilson R.K."/>
        </authorList>
    </citation>
    <scope>NUCLEOTIDE SEQUENCE [LARGE SCALE GENOMIC DNA]</scope>
    <source>
        <strain evidence="11">DSM 14600</strain>
    </source>
</reference>
<evidence type="ECO:0000259" key="10">
    <source>
        <dbReference type="PROSITE" id="PS50968"/>
    </source>
</evidence>
<dbReference type="InterPro" id="IPR000089">
    <property type="entry name" value="Biotin_lipoyl"/>
</dbReference>
<dbReference type="GO" id="GO:0006633">
    <property type="term" value="P:fatty acid biosynthetic process"/>
    <property type="evidence" value="ECO:0007669"/>
    <property type="project" value="UniProtKB-UniPathway"/>
</dbReference>
<name>C4G8L4_9FIRM</name>
<keyword evidence="5 8" id="KW-0443">Lipid metabolism</keyword>
<proteinExistence type="predicted"/>
<evidence type="ECO:0000256" key="3">
    <source>
        <dbReference type="ARBA" id="ARBA00022516"/>
    </source>
</evidence>
<evidence type="ECO:0000256" key="1">
    <source>
        <dbReference type="ARBA" id="ARBA00005194"/>
    </source>
</evidence>
<feature type="region of interest" description="Disordered" evidence="9">
    <location>
        <begin position="42"/>
        <end position="70"/>
    </location>
</feature>
<dbReference type="InterPro" id="IPR050709">
    <property type="entry name" value="Biotin_Carboxyl_Carrier/Decarb"/>
</dbReference>
<dbReference type="PANTHER" id="PTHR45266">
    <property type="entry name" value="OXALOACETATE DECARBOXYLASE ALPHA CHAIN"/>
    <property type="match status" value="1"/>
</dbReference>
<dbReference type="EMBL" id="ACIP02000001">
    <property type="protein sequence ID" value="EEP28961.1"/>
    <property type="molecule type" value="Genomic_DNA"/>
</dbReference>
<dbReference type="HOGENOM" id="CLU_016733_3_1_9"/>
<dbReference type="Proteomes" id="UP000003494">
    <property type="component" value="Unassembled WGS sequence"/>
</dbReference>
<dbReference type="Gene3D" id="2.40.50.100">
    <property type="match status" value="1"/>
</dbReference>
<keyword evidence="4 8" id="KW-0276">Fatty acid metabolism</keyword>
<dbReference type="eggNOG" id="COG0511">
    <property type="taxonomic scope" value="Bacteria"/>
</dbReference>
<dbReference type="PROSITE" id="PS50968">
    <property type="entry name" value="BIOTINYL_LIPOYL"/>
    <property type="match status" value="1"/>
</dbReference>
<dbReference type="PRINTS" id="PR01071">
    <property type="entry name" value="ACOABIOTINCC"/>
</dbReference>
<dbReference type="FunFam" id="2.40.50.100:FF:000003">
    <property type="entry name" value="Acetyl-CoA carboxylase biotin carboxyl carrier protein"/>
    <property type="match status" value="1"/>
</dbReference>
<evidence type="ECO:0000256" key="5">
    <source>
        <dbReference type="ARBA" id="ARBA00023098"/>
    </source>
</evidence>
<evidence type="ECO:0000256" key="9">
    <source>
        <dbReference type="SAM" id="MobiDB-lite"/>
    </source>
</evidence>
<protein>
    <recommendedName>
        <fullName evidence="2 8">Biotin carboxyl carrier protein of acetyl-CoA carboxylase</fullName>
    </recommendedName>
</protein>
<dbReference type="InterPro" id="IPR001249">
    <property type="entry name" value="AcCoA_biotinCC"/>
</dbReference>
<dbReference type="NCBIfam" id="TIGR00531">
    <property type="entry name" value="BCCP"/>
    <property type="match status" value="1"/>
</dbReference>
<comment type="pathway">
    <text evidence="1 8">Lipid metabolism; fatty acid biosynthesis.</text>
</comment>
<dbReference type="InterPro" id="IPR001882">
    <property type="entry name" value="Biotin_BS"/>
</dbReference>
<evidence type="ECO:0000256" key="2">
    <source>
        <dbReference type="ARBA" id="ARBA00017562"/>
    </source>
</evidence>
<dbReference type="UniPathway" id="UPA00094"/>
<keyword evidence="3 8" id="KW-0444">Lipid biosynthesis</keyword>
<dbReference type="InterPro" id="IPR011053">
    <property type="entry name" value="Single_hybrid_motif"/>
</dbReference>
<keyword evidence="12" id="KW-1185">Reference proteome</keyword>
<keyword evidence="7 8" id="KW-0092">Biotin</keyword>
<dbReference type="GO" id="GO:0003989">
    <property type="term" value="F:acetyl-CoA carboxylase activity"/>
    <property type="evidence" value="ECO:0007669"/>
    <property type="project" value="InterPro"/>
</dbReference>
<dbReference type="STRING" id="626523.GCWU000342_00310"/>
<dbReference type="SUPFAM" id="SSF51230">
    <property type="entry name" value="Single hybrid motif"/>
    <property type="match status" value="1"/>
</dbReference>
<dbReference type="RefSeq" id="WP_006905349.1">
    <property type="nucleotide sequence ID" value="NZ_GG665866.1"/>
</dbReference>
<organism evidence="11 12">
    <name type="scientific">Shuttleworthella satelles DSM 14600</name>
    <dbReference type="NCBI Taxonomy" id="626523"/>
    <lineage>
        <taxon>Bacteria</taxon>
        <taxon>Bacillati</taxon>
        <taxon>Bacillota</taxon>
        <taxon>Clostridia</taxon>
        <taxon>Lachnospirales</taxon>
        <taxon>Lachnospiraceae</taxon>
        <taxon>Shuttleworthella</taxon>
    </lineage>
</organism>
<evidence type="ECO:0000256" key="6">
    <source>
        <dbReference type="ARBA" id="ARBA00023160"/>
    </source>
</evidence>
<dbReference type="Pfam" id="PF00364">
    <property type="entry name" value="Biotin_lipoyl"/>
    <property type="match status" value="1"/>
</dbReference>
<dbReference type="PANTHER" id="PTHR45266:SF3">
    <property type="entry name" value="OXALOACETATE DECARBOXYLASE ALPHA CHAIN"/>
    <property type="match status" value="1"/>
</dbReference>
<evidence type="ECO:0000313" key="12">
    <source>
        <dbReference type="Proteomes" id="UP000003494"/>
    </source>
</evidence>
<keyword evidence="6 8" id="KW-0275">Fatty acid biosynthesis</keyword>
<gene>
    <name evidence="11" type="primary">accB</name>
    <name evidence="11" type="ORF">GCWU000342_00310</name>
</gene>
<dbReference type="CDD" id="cd06850">
    <property type="entry name" value="biotinyl_domain"/>
    <property type="match status" value="1"/>
</dbReference>
<comment type="function">
    <text evidence="8">This protein is a component of the acetyl coenzyme A carboxylase complex; first, biotin carboxylase catalyzes the carboxylation of the carrier protein and then the transcarboxylase transfers the carboxyl group to form malonyl-CoA.</text>
</comment>
<comment type="caution">
    <text evidence="11">The sequence shown here is derived from an EMBL/GenBank/DDBJ whole genome shotgun (WGS) entry which is preliminary data.</text>
</comment>
<dbReference type="PROSITE" id="PS00188">
    <property type="entry name" value="BIOTIN"/>
    <property type="match status" value="1"/>
</dbReference>
<feature type="domain" description="Lipoyl-binding" evidence="10">
    <location>
        <begin position="72"/>
        <end position="148"/>
    </location>
</feature>
<sequence length="148" mass="15709">MNEKEIRKYAGLMKELDLTGLEITNDETKVRLERGSELVSVLPSAGTAGDPAACDTGKMQKKEGADAAASEGKTITSPLVGIFYAAAEENGKPFVAVGDHVKKGQTLCIVEAMKLLNEVTAEEDGVIKQICASNGQLVEYGTALFVME</sequence>
<accession>C4G8L4</accession>
<dbReference type="GO" id="GO:0009317">
    <property type="term" value="C:acetyl-CoA carboxylase complex"/>
    <property type="evidence" value="ECO:0007669"/>
    <property type="project" value="InterPro"/>
</dbReference>
<evidence type="ECO:0000256" key="8">
    <source>
        <dbReference type="RuleBase" id="RU364072"/>
    </source>
</evidence>
<dbReference type="AlphaFoldDB" id="C4G8L4"/>